<accession>A0A7I7WUZ1</accession>
<name>A0A7I7WUZ1_MYCGU</name>
<feature type="transmembrane region" description="Helical" evidence="1">
    <location>
        <begin position="180"/>
        <end position="200"/>
    </location>
</feature>
<reference evidence="2 3" key="1">
    <citation type="journal article" date="2019" name="Emerg. Microbes Infect.">
        <title>Comprehensive subspecies identification of 175 nontuberculous mycobacteria species based on 7547 genomic profiles.</title>
        <authorList>
            <person name="Matsumoto Y."/>
            <person name="Kinjo T."/>
            <person name="Motooka D."/>
            <person name="Nabeya D."/>
            <person name="Jung N."/>
            <person name="Uechi K."/>
            <person name="Horii T."/>
            <person name="Iida T."/>
            <person name="Fujita J."/>
            <person name="Nakamura S."/>
        </authorList>
    </citation>
    <scope>NUCLEOTIDE SEQUENCE [LARGE SCALE GENOMIC DNA]</scope>
    <source>
        <strain evidence="2 3">JCM 12688</strain>
    </source>
</reference>
<gene>
    <name evidence="2" type="ORF">MGAD_52550</name>
</gene>
<feature type="transmembrane region" description="Helical" evidence="1">
    <location>
        <begin position="5"/>
        <end position="24"/>
    </location>
</feature>
<dbReference type="Pfam" id="PF14023">
    <property type="entry name" value="Bestrophin-like"/>
    <property type="match status" value="1"/>
</dbReference>
<dbReference type="InterPro" id="IPR025333">
    <property type="entry name" value="DUF4239"/>
</dbReference>
<keyword evidence="1" id="KW-0812">Transmembrane</keyword>
<keyword evidence="1" id="KW-1133">Transmembrane helix</keyword>
<dbReference type="Proteomes" id="UP000466187">
    <property type="component" value="Chromosome"/>
</dbReference>
<evidence type="ECO:0000313" key="3">
    <source>
        <dbReference type="Proteomes" id="UP000466187"/>
    </source>
</evidence>
<protein>
    <recommendedName>
        <fullName evidence="4">DUF4239 domain-containing protein</fullName>
    </recommendedName>
</protein>
<sequence>MKDILIGIVVFAIIFGGSLLGMFLGKILPDPHMSSESRDTIRTIMATLGTLSAVVLGLLTGSSISSLAEKESELRSAGVQFIMLDRTLAEYGPETAPIRALAKDLLAQRISQIWPEEGGAVSLTPLGSGPGIILVQRDLFELSPQTERQKWLRSNALESTNTIAQSRWTTFEQIGSRFPWAFFVVVVGWLTVIFATFGLFAPRNAIVIAALLVAAIALAGPIFMMLEMDQPYGGLVKIPSTSLRVALDEMGRS</sequence>
<organism evidence="2 3">
    <name type="scientific">Mycolicibacterium gadium</name>
    <name type="common">Mycobacterium gadium</name>
    <dbReference type="NCBI Taxonomy" id="1794"/>
    <lineage>
        <taxon>Bacteria</taxon>
        <taxon>Bacillati</taxon>
        <taxon>Actinomycetota</taxon>
        <taxon>Actinomycetes</taxon>
        <taxon>Mycobacteriales</taxon>
        <taxon>Mycobacteriaceae</taxon>
        <taxon>Mycolicibacterium</taxon>
    </lineage>
</organism>
<evidence type="ECO:0000313" key="2">
    <source>
        <dbReference type="EMBL" id="BBZ20920.1"/>
    </source>
</evidence>
<dbReference type="EMBL" id="AP022608">
    <property type="protein sequence ID" value="BBZ20920.1"/>
    <property type="molecule type" value="Genomic_DNA"/>
</dbReference>
<evidence type="ECO:0008006" key="4">
    <source>
        <dbReference type="Google" id="ProtNLM"/>
    </source>
</evidence>
<feature type="transmembrane region" description="Helical" evidence="1">
    <location>
        <begin position="44"/>
        <end position="68"/>
    </location>
</feature>
<keyword evidence="1" id="KW-0472">Membrane</keyword>
<dbReference type="KEGG" id="mgad:MGAD_52550"/>
<feature type="transmembrane region" description="Helical" evidence="1">
    <location>
        <begin position="206"/>
        <end position="226"/>
    </location>
</feature>
<dbReference type="AlphaFoldDB" id="A0A7I7WUZ1"/>
<evidence type="ECO:0000256" key="1">
    <source>
        <dbReference type="SAM" id="Phobius"/>
    </source>
</evidence>
<dbReference type="RefSeq" id="WP_163689612.1">
    <property type="nucleotide sequence ID" value="NZ_AP022608.1"/>
</dbReference>
<proteinExistence type="predicted"/>